<gene>
    <name evidence="3" type="ORF">EHS24_002753</name>
</gene>
<reference evidence="3 4" key="1">
    <citation type="submission" date="2018-11" db="EMBL/GenBank/DDBJ databases">
        <title>Genome sequence of Apiotrichum porosum DSM 27194.</title>
        <authorList>
            <person name="Aliyu H."/>
            <person name="Gorte O."/>
            <person name="Ochsenreither K."/>
        </authorList>
    </citation>
    <scope>NUCLEOTIDE SEQUENCE [LARGE SCALE GENOMIC DNA]</scope>
    <source>
        <strain evidence="3 4">DSM 27194</strain>
    </source>
</reference>
<dbReference type="RefSeq" id="XP_028473433.1">
    <property type="nucleotide sequence ID" value="XM_028618477.1"/>
</dbReference>
<keyword evidence="2" id="KW-0472">Membrane</keyword>
<evidence type="ECO:0000313" key="4">
    <source>
        <dbReference type="Proteomes" id="UP000279236"/>
    </source>
</evidence>
<proteinExistence type="predicted"/>
<accession>A0A427XHH9</accession>
<evidence type="ECO:0000256" key="2">
    <source>
        <dbReference type="SAM" id="Phobius"/>
    </source>
</evidence>
<dbReference type="GeneID" id="39587296"/>
<keyword evidence="2" id="KW-0812">Transmembrane</keyword>
<evidence type="ECO:0000256" key="1">
    <source>
        <dbReference type="SAM" id="MobiDB-lite"/>
    </source>
</evidence>
<organism evidence="3 4">
    <name type="scientific">Apiotrichum porosum</name>
    <dbReference type="NCBI Taxonomy" id="105984"/>
    <lineage>
        <taxon>Eukaryota</taxon>
        <taxon>Fungi</taxon>
        <taxon>Dikarya</taxon>
        <taxon>Basidiomycota</taxon>
        <taxon>Agaricomycotina</taxon>
        <taxon>Tremellomycetes</taxon>
        <taxon>Trichosporonales</taxon>
        <taxon>Trichosporonaceae</taxon>
        <taxon>Apiotrichum</taxon>
    </lineage>
</organism>
<keyword evidence="2" id="KW-1133">Transmembrane helix</keyword>
<feature type="transmembrane region" description="Helical" evidence="2">
    <location>
        <begin position="44"/>
        <end position="71"/>
    </location>
</feature>
<name>A0A427XHH9_9TREE</name>
<evidence type="ECO:0000313" key="3">
    <source>
        <dbReference type="EMBL" id="RSH78286.1"/>
    </source>
</evidence>
<keyword evidence="4" id="KW-1185">Reference proteome</keyword>
<sequence length="96" mass="10470">MNGNAAKPTSHGTAAMPHTPLTPRRSHAELPPLPPEEPQSELFAWFYALLALVLPFITFMVVLPVQIVLGITKGMIIVYKELIEGRNKPPAPCGKT</sequence>
<comment type="caution">
    <text evidence="3">The sequence shown here is derived from an EMBL/GenBank/DDBJ whole genome shotgun (WGS) entry which is preliminary data.</text>
</comment>
<dbReference type="EMBL" id="RSCE01000013">
    <property type="protein sequence ID" value="RSH78286.1"/>
    <property type="molecule type" value="Genomic_DNA"/>
</dbReference>
<dbReference type="Proteomes" id="UP000279236">
    <property type="component" value="Unassembled WGS sequence"/>
</dbReference>
<dbReference type="AlphaFoldDB" id="A0A427XHH9"/>
<protein>
    <submittedName>
        <fullName evidence="3">Uncharacterized protein</fullName>
    </submittedName>
</protein>
<feature type="region of interest" description="Disordered" evidence="1">
    <location>
        <begin position="1"/>
        <end position="35"/>
    </location>
</feature>